<gene>
    <name evidence="1" type="ORF">ACIB24_03435</name>
</gene>
<name>A0ABW8AIC2_9ACTN</name>
<comment type="caution">
    <text evidence="1">The sequence shown here is derived from an EMBL/GenBank/DDBJ whole genome shotgun (WGS) entry which is preliminary data.</text>
</comment>
<keyword evidence="2" id="KW-1185">Reference proteome</keyword>
<reference evidence="1 2" key="1">
    <citation type="submission" date="2024-10" db="EMBL/GenBank/DDBJ databases">
        <title>The Natural Products Discovery Center: Release of the First 8490 Sequenced Strains for Exploring Actinobacteria Biosynthetic Diversity.</title>
        <authorList>
            <person name="Kalkreuter E."/>
            <person name="Kautsar S.A."/>
            <person name="Yang D."/>
            <person name="Bader C.D."/>
            <person name="Teijaro C.N."/>
            <person name="Fluegel L."/>
            <person name="Davis C.M."/>
            <person name="Simpson J.R."/>
            <person name="Lauterbach L."/>
            <person name="Steele A.D."/>
            <person name="Gui C."/>
            <person name="Meng S."/>
            <person name="Li G."/>
            <person name="Viehrig K."/>
            <person name="Ye F."/>
            <person name="Su P."/>
            <person name="Kiefer A.F."/>
            <person name="Nichols A."/>
            <person name="Cepeda A.J."/>
            <person name="Yan W."/>
            <person name="Fan B."/>
            <person name="Jiang Y."/>
            <person name="Adhikari A."/>
            <person name="Zheng C.-J."/>
            <person name="Schuster L."/>
            <person name="Cowan T.M."/>
            <person name="Smanski M.J."/>
            <person name="Chevrette M.G."/>
            <person name="De Carvalho L.P.S."/>
            <person name="Shen B."/>
        </authorList>
    </citation>
    <scope>NUCLEOTIDE SEQUENCE [LARGE SCALE GENOMIC DNA]</scope>
    <source>
        <strain evidence="1 2">NPDC049639</strain>
    </source>
</reference>
<evidence type="ECO:0000313" key="1">
    <source>
        <dbReference type="EMBL" id="MFI7586111.1"/>
    </source>
</evidence>
<dbReference type="EMBL" id="JBITLV010000001">
    <property type="protein sequence ID" value="MFI7586111.1"/>
    <property type="molecule type" value="Genomic_DNA"/>
</dbReference>
<accession>A0ABW8AIC2</accession>
<organism evidence="1 2">
    <name type="scientific">Spongisporangium articulatum</name>
    <dbReference type="NCBI Taxonomy" id="3362603"/>
    <lineage>
        <taxon>Bacteria</taxon>
        <taxon>Bacillati</taxon>
        <taxon>Actinomycetota</taxon>
        <taxon>Actinomycetes</taxon>
        <taxon>Kineosporiales</taxon>
        <taxon>Kineosporiaceae</taxon>
        <taxon>Spongisporangium</taxon>
    </lineage>
</organism>
<proteinExistence type="predicted"/>
<dbReference type="Proteomes" id="UP001612915">
    <property type="component" value="Unassembled WGS sequence"/>
</dbReference>
<dbReference type="RefSeq" id="WP_398275180.1">
    <property type="nucleotide sequence ID" value="NZ_JBITLV010000001.1"/>
</dbReference>
<protein>
    <submittedName>
        <fullName evidence="1">Uncharacterized protein</fullName>
    </submittedName>
</protein>
<sequence length="318" mass="35496">MSWDDAEDVQYPYSPQTFRDDIDELSAMLRGLAPRVAGMDGRLADAEKTVLRVDRRSLEVETSHRDLVAAIRRLTSRVEWLERNVRLRGGVDAPLDDVPARLRTLARTAEQGREAADRGLDDNARRALRQAVDAHASAVHDLVAHRRAGLSACLVLASSDLDDPEHRSTAADFPILMERLDETRAHVRALAGPAVQAAQALADDERAQRDGATVVREGDEAWHELQSQLHERLKSALDTGALLPEWFVDALGPVKPLHDSERWTETAADLMAYRITYDVEDPNRSLGPPPGPDAAHSWGERRLAWHRRLSAEIHELVR</sequence>
<evidence type="ECO:0000313" key="2">
    <source>
        <dbReference type="Proteomes" id="UP001612915"/>
    </source>
</evidence>